<sequence>MKRASIRPYFPDYKGYLCGLIPKQIWLAMPFSMVINTRQRTDSQTN</sequence>
<dbReference type="Proteomes" id="UP001164929">
    <property type="component" value="Chromosome 4"/>
</dbReference>
<protein>
    <submittedName>
        <fullName evidence="1">Uncharacterized protein</fullName>
    </submittedName>
</protein>
<organism evidence="1 2">
    <name type="scientific">Populus alba x Populus x berolinensis</name>
    <dbReference type="NCBI Taxonomy" id="444605"/>
    <lineage>
        <taxon>Eukaryota</taxon>
        <taxon>Viridiplantae</taxon>
        <taxon>Streptophyta</taxon>
        <taxon>Embryophyta</taxon>
        <taxon>Tracheophyta</taxon>
        <taxon>Spermatophyta</taxon>
        <taxon>Magnoliopsida</taxon>
        <taxon>eudicotyledons</taxon>
        <taxon>Gunneridae</taxon>
        <taxon>Pentapetalae</taxon>
        <taxon>rosids</taxon>
        <taxon>fabids</taxon>
        <taxon>Malpighiales</taxon>
        <taxon>Salicaceae</taxon>
        <taxon>Saliceae</taxon>
        <taxon>Populus</taxon>
    </lineage>
</organism>
<proteinExistence type="predicted"/>
<evidence type="ECO:0000313" key="2">
    <source>
        <dbReference type="Proteomes" id="UP001164929"/>
    </source>
</evidence>
<accession>A0AAD6R1D5</accession>
<keyword evidence="2" id="KW-1185">Reference proteome</keyword>
<gene>
    <name evidence="1" type="ORF">NC653_011058</name>
</gene>
<dbReference type="EMBL" id="JAQIZT010000004">
    <property type="protein sequence ID" value="KAJ7000449.1"/>
    <property type="molecule type" value="Genomic_DNA"/>
</dbReference>
<name>A0AAD6R1D5_9ROSI</name>
<dbReference type="AlphaFoldDB" id="A0AAD6R1D5"/>
<evidence type="ECO:0000313" key="1">
    <source>
        <dbReference type="EMBL" id="KAJ7000449.1"/>
    </source>
</evidence>
<reference evidence="1 2" key="1">
    <citation type="journal article" date="2023" name="Mol. Ecol. Resour.">
        <title>Chromosome-level genome assembly of a triploid poplar Populus alba 'Berolinensis'.</title>
        <authorList>
            <person name="Chen S."/>
            <person name="Yu Y."/>
            <person name="Wang X."/>
            <person name="Wang S."/>
            <person name="Zhang T."/>
            <person name="Zhou Y."/>
            <person name="He R."/>
            <person name="Meng N."/>
            <person name="Wang Y."/>
            <person name="Liu W."/>
            <person name="Liu Z."/>
            <person name="Liu J."/>
            <person name="Guo Q."/>
            <person name="Huang H."/>
            <person name="Sederoff R.R."/>
            <person name="Wang G."/>
            <person name="Qu G."/>
            <person name="Chen S."/>
        </authorList>
    </citation>
    <scope>NUCLEOTIDE SEQUENCE [LARGE SCALE GENOMIC DNA]</scope>
    <source>
        <strain evidence="1">SC-2020</strain>
    </source>
</reference>
<comment type="caution">
    <text evidence="1">The sequence shown here is derived from an EMBL/GenBank/DDBJ whole genome shotgun (WGS) entry which is preliminary data.</text>
</comment>